<evidence type="ECO:0000313" key="9">
    <source>
        <dbReference type="EMBL" id="TWF99982.1"/>
    </source>
</evidence>
<feature type="transmembrane region" description="Helical" evidence="7">
    <location>
        <begin position="408"/>
        <end position="432"/>
    </location>
</feature>
<dbReference type="Proteomes" id="UP000317940">
    <property type="component" value="Unassembled WGS sequence"/>
</dbReference>
<feature type="transmembrane region" description="Helical" evidence="7">
    <location>
        <begin position="368"/>
        <end position="388"/>
    </location>
</feature>
<keyword evidence="5 7" id="KW-0472">Membrane</keyword>
<keyword evidence="10" id="KW-1185">Reference proteome</keyword>
<sequence>MRTSSPGNERAPRLPRGARLFGRHGVALAAATGALVAAVAVLTALGGLTELAATDGIRHRLAADQALGVEVDAQQGAGDTAADPLVRAALDRALAGVPHRTETALRAAGSLAAPLPGQPTGSGDTGTAGVPASAPLFPLAVPDPGRYARLLDGSWPDAAPGGGPPAVALPERAATLLHARVGTVLDVPAPLGPGRLDLTVTGIFRPDAAAAAYWHGIGAPGRTVDDLLLMDRRQLLADRGLAGNARAAWLALPDVSGLTLDQLTALRTRTTAFAGGDPARSVYRGAPPALTDTAVHTGLPDLLDSLARPALAARAGLAVPTALLAVLAAVVLVLTARRMAVQRRAEHLLRLSRGVGGARLLAQSAGEWAVTALPAALLGVLAAGPLLRGALRLAGRPTAALPGGWRTALLPVAFALLVHGAAALLPVARLALDPDPNGARARNPRRLAAQRAGLDLALLALAVLGYLQLRHYGSLVPDDTAGSFADPVDPVLVLVPVVMALAGAVLLLRLLPALARLLERGARRGTGLVLPMSGWRVGRDPAGQLVPVLVTLLALATASLAAGTLAALPVSDRDRAVFAVGGDLRVDGTDPERPAERQGGPLAALPGVTAVSGVAEQSAYVGSTVVRTVAFAAAADPGRLPAVRPDLARGAAADLLRSLGAGLPEQGLALPGRPDALEVTARLGAEHPLLAPVELSLSVRTADGLTDVLTAPLQPDGASHMLRLTLAGLPPTAYPLRLARLGLRFEPPKPTDPVLPRQTLDLRVTGLSAVGGGAGPAAVTLPTGVRWWNSAVAAADPVTLGCPGAGDLPGNDQWLPAELQAPGACTVDGGGDALLHAVVRTQADVGPLGERSVLFQASPAAQPAASSGAPLPALADAALLTGLHAKVGDTLRLLWDRSGPDATATRVRIVGRLDALPGYDRGAGHLVLDLRQLAVDRAVSGGPEVSPAGWWLASADPDATAAALAAHPELGTGRSARELARQYAADPFRAGQRTAWLLALVVAPLFALTAVTLHAVAEARSRQREFAVLRALGARRRQLAALLRVEQVALAAVPAVLGGALGVLLAGLLLPLLVVDDNSWPVFPALRTAPGRPAAVLVALAAGAVLCVAVVVLARLLARVDLARALRAGEQG</sequence>
<comment type="similarity">
    <text evidence="6">Belongs to the ABC-4 integral membrane protein family.</text>
</comment>
<evidence type="ECO:0000259" key="8">
    <source>
        <dbReference type="Pfam" id="PF02687"/>
    </source>
</evidence>
<dbReference type="OrthoDB" id="3859711at2"/>
<keyword evidence="3 7" id="KW-0812">Transmembrane</keyword>
<feature type="transmembrane region" description="Helical" evidence="7">
    <location>
        <begin position="1048"/>
        <end position="1074"/>
    </location>
</feature>
<dbReference type="GO" id="GO:0005886">
    <property type="term" value="C:plasma membrane"/>
    <property type="evidence" value="ECO:0007669"/>
    <property type="project" value="UniProtKB-SubCell"/>
</dbReference>
<comment type="subcellular location">
    <subcellularLocation>
        <location evidence="1">Cell membrane</location>
        <topology evidence="1">Multi-pass membrane protein</topology>
    </subcellularLocation>
</comment>
<dbReference type="AlphaFoldDB" id="A0A561UKU2"/>
<evidence type="ECO:0000256" key="7">
    <source>
        <dbReference type="SAM" id="Phobius"/>
    </source>
</evidence>
<organism evidence="9 10">
    <name type="scientific">Kitasatospora viridis</name>
    <dbReference type="NCBI Taxonomy" id="281105"/>
    <lineage>
        <taxon>Bacteria</taxon>
        <taxon>Bacillati</taxon>
        <taxon>Actinomycetota</taxon>
        <taxon>Actinomycetes</taxon>
        <taxon>Kitasatosporales</taxon>
        <taxon>Streptomycetaceae</taxon>
        <taxon>Kitasatospora</taxon>
    </lineage>
</organism>
<feature type="transmembrane region" description="Helical" evidence="7">
    <location>
        <begin position="21"/>
        <end position="48"/>
    </location>
</feature>
<dbReference type="PANTHER" id="PTHR30572:SF4">
    <property type="entry name" value="ABC TRANSPORTER PERMEASE YTRF"/>
    <property type="match status" value="1"/>
</dbReference>
<evidence type="ECO:0000256" key="6">
    <source>
        <dbReference type="ARBA" id="ARBA00038076"/>
    </source>
</evidence>
<feature type="transmembrane region" description="Helical" evidence="7">
    <location>
        <begin position="545"/>
        <end position="568"/>
    </location>
</feature>
<accession>A0A561UKU2</accession>
<feature type="domain" description="ABC3 transporter permease C-terminal" evidence="8">
    <location>
        <begin position="1002"/>
        <end position="1118"/>
    </location>
</feature>
<evidence type="ECO:0000256" key="2">
    <source>
        <dbReference type="ARBA" id="ARBA00022475"/>
    </source>
</evidence>
<feature type="transmembrane region" description="Helical" evidence="7">
    <location>
        <begin position="491"/>
        <end position="511"/>
    </location>
</feature>
<dbReference type="InterPro" id="IPR003838">
    <property type="entry name" value="ABC3_permease_C"/>
</dbReference>
<feature type="transmembrane region" description="Helical" evidence="7">
    <location>
        <begin position="1094"/>
        <end position="1118"/>
    </location>
</feature>
<proteinExistence type="inferred from homology"/>
<evidence type="ECO:0000256" key="4">
    <source>
        <dbReference type="ARBA" id="ARBA00022989"/>
    </source>
</evidence>
<evidence type="ECO:0000256" key="3">
    <source>
        <dbReference type="ARBA" id="ARBA00022692"/>
    </source>
</evidence>
<protein>
    <submittedName>
        <fullName evidence="9">FtsX-like permease family protein</fullName>
    </submittedName>
</protein>
<name>A0A561UKU2_9ACTN</name>
<comment type="caution">
    <text evidence="9">The sequence shown here is derived from an EMBL/GenBank/DDBJ whole genome shotgun (WGS) entry which is preliminary data.</text>
</comment>
<dbReference type="EMBL" id="VIWT01000001">
    <property type="protein sequence ID" value="TWF99982.1"/>
    <property type="molecule type" value="Genomic_DNA"/>
</dbReference>
<keyword evidence="2" id="KW-1003">Cell membrane</keyword>
<feature type="transmembrane region" description="Helical" evidence="7">
    <location>
        <begin position="452"/>
        <end position="471"/>
    </location>
</feature>
<gene>
    <name evidence="9" type="ORF">FHX73_113847</name>
</gene>
<feature type="transmembrane region" description="Helical" evidence="7">
    <location>
        <begin position="995"/>
        <end position="1016"/>
    </location>
</feature>
<dbReference type="PANTHER" id="PTHR30572">
    <property type="entry name" value="MEMBRANE COMPONENT OF TRANSPORTER-RELATED"/>
    <property type="match status" value="1"/>
</dbReference>
<evidence type="ECO:0000256" key="1">
    <source>
        <dbReference type="ARBA" id="ARBA00004651"/>
    </source>
</evidence>
<feature type="transmembrane region" description="Helical" evidence="7">
    <location>
        <begin position="311"/>
        <end position="334"/>
    </location>
</feature>
<evidence type="ECO:0000313" key="10">
    <source>
        <dbReference type="Proteomes" id="UP000317940"/>
    </source>
</evidence>
<dbReference type="RefSeq" id="WP_145906151.1">
    <property type="nucleotide sequence ID" value="NZ_BAAAMZ010000026.1"/>
</dbReference>
<dbReference type="Pfam" id="PF02687">
    <property type="entry name" value="FtsX"/>
    <property type="match status" value="1"/>
</dbReference>
<evidence type="ECO:0000256" key="5">
    <source>
        <dbReference type="ARBA" id="ARBA00023136"/>
    </source>
</evidence>
<dbReference type="InterPro" id="IPR050250">
    <property type="entry name" value="Macrolide_Exporter_MacB"/>
</dbReference>
<keyword evidence="4 7" id="KW-1133">Transmembrane helix</keyword>
<dbReference type="GO" id="GO:0022857">
    <property type="term" value="F:transmembrane transporter activity"/>
    <property type="evidence" value="ECO:0007669"/>
    <property type="project" value="TreeGrafter"/>
</dbReference>
<reference evidence="9 10" key="1">
    <citation type="submission" date="2019-06" db="EMBL/GenBank/DDBJ databases">
        <title>Sequencing the genomes of 1000 actinobacteria strains.</title>
        <authorList>
            <person name="Klenk H.-P."/>
        </authorList>
    </citation>
    <scope>NUCLEOTIDE SEQUENCE [LARGE SCALE GENOMIC DNA]</scope>
    <source>
        <strain evidence="9 10">DSM 44826</strain>
    </source>
</reference>